<feature type="non-terminal residue" evidence="3">
    <location>
        <position position="1"/>
    </location>
</feature>
<protein>
    <submittedName>
        <fullName evidence="3">LOW QUALITY PROTEIN: NAD(P)H-quinone oxidoreductase chain 4, chloroplastic</fullName>
    </submittedName>
</protein>
<gene>
    <name evidence="3" type="primary">LOC125313379</name>
</gene>
<keyword evidence="1" id="KW-0472">Membrane</keyword>
<feature type="transmembrane region" description="Helical" evidence="1">
    <location>
        <begin position="19"/>
        <end position="39"/>
    </location>
</feature>
<evidence type="ECO:0000313" key="2">
    <source>
        <dbReference type="Proteomes" id="UP000827889"/>
    </source>
</evidence>
<sequence length="67" mass="7785">VSAGSSICFLPHIGNKVGYTLFFPLLEFLLMTYAFCYHFQLDDDPLIQFEKETNSFHLQSFFWGSKP</sequence>
<name>A0ABM3GXP3_9MYRT</name>
<keyword evidence="2" id="KW-1185">Reference proteome</keyword>
<accession>A0ABM3GXP3</accession>
<dbReference type="RefSeq" id="XP_048129108.1">
    <property type="nucleotide sequence ID" value="XM_048273151.1"/>
</dbReference>
<proteinExistence type="predicted"/>
<evidence type="ECO:0000313" key="3">
    <source>
        <dbReference type="RefSeq" id="XP_048129108.1"/>
    </source>
</evidence>
<dbReference type="GeneID" id="125313379"/>
<keyword evidence="1" id="KW-1133">Transmembrane helix</keyword>
<keyword evidence="1" id="KW-0812">Transmembrane</keyword>
<organism evidence="2 3">
    <name type="scientific">Rhodamnia argentea</name>
    <dbReference type="NCBI Taxonomy" id="178133"/>
    <lineage>
        <taxon>Eukaryota</taxon>
        <taxon>Viridiplantae</taxon>
        <taxon>Streptophyta</taxon>
        <taxon>Embryophyta</taxon>
        <taxon>Tracheophyta</taxon>
        <taxon>Spermatophyta</taxon>
        <taxon>Magnoliopsida</taxon>
        <taxon>eudicotyledons</taxon>
        <taxon>Gunneridae</taxon>
        <taxon>Pentapetalae</taxon>
        <taxon>rosids</taxon>
        <taxon>malvids</taxon>
        <taxon>Myrtales</taxon>
        <taxon>Myrtaceae</taxon>
        <taxon>Myrtoideae</taxon>
        <taxon>Myrteae</taxon>
        <taxon>Australasian group</taxon>
        <taxon>Rhodamnia</taxon>
    </lineage>
</organism>
<reference evidence="3" key="1">
    <citation type="submission" date="2025-08" db="UniProtKB">
        <authorList>
            <consortium name="RefSeq"/>
        </authorList>
    </citation>
    <scope>IDENTIFICATION</scope>
    <source>
        <tissue evidence="3">Leaf</tissue>
    </source>
</reference>
<dbReference type="Proteomes" id="UP000827889">
    <property type="component" value="Unplaced"/>
</dbReference>
<evidence type="ECO:0000256" key="1">
    <source>
        <dbReference type="SAM" id="Phobius"/>
    </source>
</evidence>